<comment type="caution">
    <text evidence="1">The sequence shown here is derived from an EMBL/GenBank/DDBJ whole genome shotgun (WGS) entry which is preliminary data.</text>
</comment>
<dbReference type="Gene3D" id="3.90.550.10">
    <property type="entry name" value="Spore Coat Polysaccharide Biosynthesis Protein SpsA, Chain A"/>
    <property type="match status" value="1"/>
</dbReference>
<dbReference type="PANTHER" id="PTHR36529">
    <property type="entry name" value="SLL1095 PROTEIN"/>
    <property type="match status" value="1"/>
</dbReference>
<dbReference type="SUPFAM" id="SSF53448">
    <property type="entry name" value="Nucleotide-diphospho-sugar transferases"/>
    <property type="match status" value="1"/>
</dbReference>
<sequence length="229" mass="22648">MTGPVTTVVLAKAPVPGRVKTRLCPPATPELAAAIASAALLDTLDAAAGVAGDTVVALTGDRAAAVGAADLAAALDGLAVVAQRGEGLAARIAAAHADAAALHPGRPTLQVGMDTPQATAELLSHCADRLAEPGVDAVLGPAADGGWWVLGLRDPLAAAALHGVPMSTAETGDRTLDALRAAGLRVVLAEPLTDVDTAAEAVAVAAQVPGSRFARAVAELRLRCPEVSV</sequence>
<dbReference type="EMBL" id="JBBPIX010000003">
    <property type="protein sequence ID" value="MEK6463828.1"/>
    <property type="molecule type" value="Genomic_DNA"/>
</dbReference>
<dbReference type="InterPro" id="IPR018641">
    <property type="entry name" value="Trfase_1_rSAM/seldom-assoc"/>
</dbReference>
<gene>
    <name evidence="1" type="ORF">WG925_08785</name>
</gene>
<evidence type="ECO:0000313" key="1">
    <source>
        <dbReference type="EMBL" id="MEK6463828.1"/>
    </source>
</evidence>
<dbReference type="PANTHER" id="PTHR36529:SF1">
    <property type="entry name" value="GLYCOSYLTRANSFERASE"/>
    <property type="match status" value="1"/>
</dbReference>
<accession>A0ABU9ACF0</accession>
<dbReference type="InterPro" id="IPR029044">
    <property type="entry name" value="Nucleotide-diphossugar_trans"/>
</dbReference>
<organism evidence="1 2">
    <name type="scientific">Pseudonocardia alni subsp. carboxydivorans</name>
    <dbReference type="NCBI Taxonomy" id="415010"/>
    <lineage>
        <taxon>Bacteria</taxon>
        <taxon>Bacillati</taxon>
        <taxon>Actinomycetota</taxon>
        <taxon>Actinomycetes</taxon>
        <taxon>Pseudonocardiales</taxon>
        <taxon>Pseudonocardiaceae</taxon>
        <taxon>Pseudonocardia</taxon>
    </lineage>
</organism>
<name>A0ABU9ACF0_PSEA5</name>
<dbReference type="Proteomes" id="UP001367513">
    <property type="component" value="Unassembled WGS sequence"/>
</dbReference>
<evidence type="ECO:0000313" key="2">
    <source>
        <dbReference type="Proteomes" id="UP001367513"/>
    </source>
</evidence>
<dbReference type="Pfam" id="PF09837">
    <property type="entry name" value="DUF2064"/>
    <property type="match status" value="1"/>
</dbReference>
<reference evidence="1 2" key="1">
    <citation type="submission" date="2024-03" db="EMBL/GenBank/DDBJ databases">
        <title>Draft genome sequence of Pseudonocardia carboxydivorans JCM 14827.</title>
        <authorList>
            <person name="Duangmal K."/>
        </authorList>
    </citation>
    <scope>NUCLEOTIDE SEQUENCE [LARGE SCALE GENOMIC DNA]</scope>
    <source>
        <strain evidence="1 2">JCM 14827</strain>
    </source>
</reference>
<protein>
    <submittedName>
        <fullName evidence="1">DUF2064 domain-containing protein</fullName>
    </submittedName>
</protein>
<keyword evidence="2" id="KW-1185">Reference proteome</keyword>
<dbReference type="RefSeq" id="WP_346102609.1">
    <property type="nucleotide sequence ID" value="NZ_BAAAOD010000010.1"/>
</dbReference>
<proteinExistence type="predicted"/>